<reference evidence="2 3" key="1">
    <citation type="submission" date="2020-08" db="EMBL/GenBank/DDBJ databases">
        <title>Pseudomonas sp. nov.</title>
        <authorList>
            <person name="Gieschler S."/>
            <person name="Fiedler G."/>
            <person name="Brinks E."/>
            <person name="Boehnlein C."/>
            <person name="Franz C.M.A.P."/>
            <person name="Kabisch J."/>
        </authorList>
    </citation>
    <scope>NUCLEOTIDE SEQUENCE [LARGE SCALE GENOMIC DNA]</scope>
    <source>
        <strain evidence="2 3">MBT-1</strain>
    </source>
</reference>
<gene>
    <name evidence="2" type="ORF">H7995_23580</name>
</gene>
<evidence type="ECO:0000313" key="3">
    <source>
        <dbReference type="Proteomes" id="UP000526003"/>
    </source>
</evidence>
<proteinExistence type="predicted"/>
<accession>A0A7X1GHX2</accession>
<sequence length="63" mass="6832">MSNPYIEDDGAEYPINNCVHCGQTDYVSGFGQAPSKPGQARVSTVSRTSSKPFMPKVSVPLRK</sequence>
<dbReference type="Proteomes" id="UP000526003">
    <property type="component" value="Unassembled WGS sequence"/>
</dbReference>
<evidence type="ECO:0000313" key="2">
    <source>
        <dbReference type="EMBL" id="MBC2692772.1"/>
    </source>
</evidence>
<name>A0A7X1GHX2_9PSED</name>
<protein>
    <submittedName>
        <fullName evidence="2">Uncharacterized protein</fullName>
    </submittedName>
</protein>
<feature type="compositionally biased region" description="Polar residues" evidence="1">
    <location>
        <begin position="41"/>
        <end position="51"/>
    </location>
</feature>
<keyword evidence="3" id="KW-1185">Reference proteome</keyword>
<feature type="region of interest" description="Disordered" evidence="1">
    <location>
        <begin position="31"/>
        <end position="63"/>
    </location>
</feature>
<evidence type="ECO:0000256" key="1">
    <source>
        <dbReference type="SAM" id="MobiDB-lite"/>
    </source>
</evidence>
<dbReference type="EMBL" id="JACMYG010000032">
    <property type="protein sequence ID" value="MBC2692772.1"/>
    <property type="molecule type" value="Genomic_DNA"/>
</dbReference>
<dbReference type="AlphaFoldDB" id="A0A7X1GHX2"/>
<dbReference type="RefSeq" id="WP_166590057.1">
    <property type="nucleotide sequence ID" value="NZ_CP090311.1"/>
</dbReference>
<comment type="caution">
    <text evidence="2">The sequence shown here is derived from an EMBL/GenBank/DDBJ whole genome shotgun (WGS) entry which is preliminary data.</text>
</comment>
<organism evidence="2 3">
    <name type="scientific">Pseudomonas kielensis</name>
    <dbReference type="NCBI Taxonomy" id="2762577"/>
    <lineage>
        <taxon>Bacteria</taxon>
        <taxon>Pseudomonadati</taxon>
        <taxon>Pseudomonadota</taxon>
        <taxon>Gammaproteobacteria</taxon>
        <taxon>Pseudomonadales</taxon>
        <taxon>Pseudomonadaceae</taxon>
        <taxon>Pseudomonas</taxon>
    </lineage>
</organism>